<dbReference type="AlphaFoldDB" id="A0A4R8CMI7"/>
<keyword evidence="3 5" id="KW-1133">Transmembrane helix</keyword>
<feature type="transmembrane region" description="Helical" evidence="5">
    <location>
        <begin position="239"/>
        <end position="259"/>
    </location>
</feature>
<dbReference type="InterPro" id="IPR002645">
    <property type="entry name" value="STAS_dom"/>
</dbReference>
<dbReference type="RefSeq" id="WP_134101577.1">
    <property type="nucleotide sequence ID" value="NZ_SODP01000001.1"/>
</dbReference>
<proteinExistence type="predicted"/>
<evidence type="ECO:0000259" key="6">
    <source>
        <dbReference type="PROSITE" id="PS50801"/>
    </source>
</evidence>
<keyword evidence="4 5" id="KW-0472">Membrane</keyword>
<feature type="transmembrane region" description="Helical" evidence="5">
    <location>
        <begin position="196"/>
        <end position="219"/>
    </location>
</feature>
<name>A0A4R8CMI7_9ACTN</name>
<dbReference type="InterPro" id="IPR036513">
    <property type="entry name" value="STAS_dom_sf"/>
</dbReference>
<dbReference type="OrthoDB" id="9771198at2"/>
<reference evidence="7 8" key="1">
    <citation type="submission" date="2019-03" db="EMBL/GenBank/DDBJ databases">
        <title>Genomic Encyclopedia of Type Strains, Phase III (KMG-III): the genomes of soil and plant-associated and newly described type strains.</title>
        <authorList>
            <person name="Whitman W."/>
        </authorList>
    </citation>
    <scope>NUCLEOTIDE SEQUENCE [LARGE SCALE GENOMIC DNA]</scope>
    <source>
        <strain evidence="7 8">VKM Ac-2573</strain>
    </source>
</reference>
<evidence type="ECO:0000256" key="3">
    <source>
        <dbReference type="ARBA" id="ARBA00022989"/>
    </source>
</evidence>
<comment type="caution">
    <text evidence="7">The sequence shown here is derived from an EMBL/GenBank/DDBJ whole genome shotgun (WGS) entry which is preliminary data.</text>
</comment>
<feature type="transmembrane region" description="Helical" evidence="5">
    <location>
        <begin position="171"/>
        <end position="189"/>
    </location>
</feature>
<keyword evidence="8" id="KW-1185">Reference proteome</keyword>
<keyword evidence="2 5" id="KW-0812">Transmembrane</keyword>
<feature type="transmembrane region" description="Helical" evidence="5">
    <location>
        <begin position="326"/>
        <end position="356"/>
    </location>
</feature>
<dbReference type="InterPro" id="IPR001902">
    <property type="entry name" value="SLC26A/SulP_fam"/>
</dbReference>
<sequence>MGAHPVLRYLRSERPDLRADVVAGLPGAISSVPDGMACAVLVGVNPIHGLYASFAGPVAGGLTSSTRLMVITTTTAASLAAGSALERVEPGDRPDALVLLTIIAGVVMVLAGIARLGRYTRFVSHSVMIGFLTGISANIFFGQIPDLTGAQASGEFPLAKALDVVLHPSRIDVASLLAGLTALGILFGLSRTRLRAVSALVALVVPTAIVMIVGADSVARVEDVGQIPRGVPLPHLPSLGLLSFSLVTGALAVAAIVLVQGSGVAEAAPNRDATVSNPNRDFIAQGVGNLAAGFFRGQPVGGSVGQTALNQAVGGRTRWAAIFSGLWMLVILAAFSGVVGLVAMPTLAAVLVFAAAGSLRPGELRTILRTGPTSQIAIVSTFFATLFLPVAAAVGIGVTLSLLLQLNQGAMDLKVVELKPAGDGRWIEHPAPEVLSSHQTIVLDVYGSLLYAGSRTLGVHLPDPAGAEAPAVVLRLRGRTAVGATFVKVLADYAAALHAVGGRLYLSGVDHGLAELLRRTDRVDVSGPVRVFEASELVGESTAKALNEAETWAVGHRGDVPDR</sequence>
<evidence type="ECO:0000313" key="7">
    <source>
        <dbReference type="EMBL" id="TDW77265.1"/>
    </source>
</evidence>
<evidence type="ECO:0000313" key="8">
    <source>
        <dbReference type="Proteomes" id="UP000295146"/>
    </source>
</evidence>
<feature type="transmembrane region" description="Helical" evidence="5">
    <location>
        <begin position="126"/>
        <end position="144"/>
    </location>
</feature>
<dbReference type="EMBL" id="SODP01000001">
    <property type="protein sequence ID" value="TDW77265.1"/>
    <property type="molecule type" value="Genomic_DNA"/>
</dbReference>
<protein>
    <submittedName>
        <fullName evidence="7">SulP family sulfate permease</fullName>
    </submittedName>
</protein>
<accession>A0A4R8CMI7</accession>
<evidence type="ECO:0000256" key="5">
    <source>
        <dbReference type="SAM" id="Phobius"/>
    </source>
</evidence>
<dbReference type="GO" id="GO:0055085">
    <property type="term" value="P:transmembrane transport"/>
    <property type="evidence" value="ECO:0007669"/>
    <property type="project" value="InterPro"/>
</dbReference>
<evidence type="ECO:0000256" key="2">
    <source>
        <dbReference type="ARBA" id="ARBA00022692"/>
    </source>
</evidence>
<dbReference type="Pfam" id="PF00916">
    <property type="entry name" value="Sulfate_transp"/>
    <property type="match status" value="1"/>
</dbReference>
<dbReference type="PANTHER" id="PTHR11814">
    <property type="entry name" value="SULFATE TRANSPORTER"/>
    <property type="match status" value="1"/>
</dbReference>
<feature type="transmembrane region" description="Helical" evidence="5">
    <location>
        <begin position="96"/>
        <end position="114"/>
    </location>
</feature>
<gene>
    <name evidence="7" type="ORF">EV653_2430</name>
</gene>
<dbReference type="Proteomes" id="UP000295146">
    <property type="component" value="Unassembled WGS sequence"/>
</dbReference>
<evidence type="ECO:0000256" key="4">
    <source>
        <dbReference type="ARBA" id="ARBA00023136"/>
    </source>
</evidence>
<comment type="subcellular location">
    <subcellularLocation>
        <location evidence="1">Membrane</location>
        <topology evidence="1">Multi-pass membrane protein</topology>
    </subcellularLocation>
</comment>
<dbReference type="Gene3D" id="3.30.750.24">
    <property type="entry name" value="STAS domain"/>
    <property type="match status" value="1"/>
</dbReference>
<evidence type="ECO:0000256" key="1">
    <source>
        <dbReference type="ARBA" id="ARBA00004141"/>
    </source>
</evidence>
<organism evidence="7 8">
    <name type="scientific">Kribbella pratensis</name>
    <dbReference type="NCBI Taxonomy" id="2512112"/>
    <lineage>
        <taxon>Bacteria</taxon>
        <taxon>Bacillati</taxon>
        <taxon>Actinomycetota</taxon>
        <taxon>Actinomycetes</taxon>
        <taxon>Propionibacteriales</taxon>
        <taxon>Kribbellaceae</taxon>
        <taxon>Kribbella</taxon>
    </lineage>
</organism>
<feature type="domain" description="STAS" evidence="6">
    <location>
        <begin position="430"/>
        <end position="549"/>
    </location>
</feature>
<dbReference type="SUPFAM" id="SSF52091">
    <property type="entry name" value="SpoIIaa-like"/>
    <property type="match status" value="1"/>
</dbReference>
<dbReference type="GO" id="GO:0016020">
    <property type="term" value="C:membrane"/>
    <property type="evidence" value="ECO:0007669"/>
    <property type="project" value="UniProtKB-SubCell"/>
</dbReference>
<dbReference type="PROSITE" id="PS50801">
    <property type="entry name" value="STAS"/>
    <property type="match status" value="1"/>
</dbReference>
<dbReference type="InterPro" id="IPR011547">
    <property type="entry name" value="SLC26A/SulP_dom"/>
</dbReference>
<feature type="transmembrane region" description="Helical" evidence="5">
    <location>
        <begin position="376"/>
        <end position="404"/>
    </location>
</feature>